<dbReference type="Proteomes" id="UP001241748">
    <property type="component" value="Unassembled WGS sequence"/>
</dbReference>
<evidence type="ECO:0000313" key="1">
    <source>
        <dbReference type="EMBL" id="MFB3169370.1"/>
    </source>
</evidence>
<accession>A0ABV4YX27</accession>
<comment type="caution">
    <text evidence="1">The sequence shown here is derived from an EMBL/GenBank/DDBJ whole genome shotgun (WGS) entry which is preliminary data.</text>
</comment>
<gene>
    <name evidence="1" type="ORF">P5G62_019865</name>
</gene>
<dbReference type="RefSeq" id="WP_306075809.1">
    <property type="nucleotide sequence ID" value="NZ_JAROBZ020000001.1"/>
</dbReference>
<protein>
    <submittedName>
        <fullName evidence="1">Uncharacterized protein</fullName>
    </submittedName>
</protein>
<keyword evidence="2" id="KW-1185">Reference proteome</keyword>
<name>A0ABV4YX27_9BACI</name>
<reference evidence="1 2" key="1">
    <citation type="submission" date="2024-05" db="EMBL/GenBank/DDBJ databases">
        <authorList>
            <person name="Venkateswaran K."/>
        </authorList>
    </citation>
    <scope>NUCLEOTIDE SEQUENCE [LARGE SCALE GENOMIC DNA]</scope>
    <source>
        <strain evidence="1 2">179-C4-2-HS</strain>
    </source>
</reference>
<proteinExistence type="predicted"/>
<dbReference type="EMBL" id="JAROBZ020000001">
    <property type="protein sequence ID" value="MFB3169370.1"/>
    <property type="molecule type" value="Genomic_DNA"/>
</dbReference>
<sequence length="46" mass="5153">MNRGTNSCLMLLMFDNSPPAFLEKIAIVLTEDGMVEQGTHDTLLER</sequence>
<evidence type="ECO:0000313" key="2">
    <source>
        <dbReference type="Proteomes" id="UP001241748"/>
    </source>
</evidence>
<organism evidence="1 2">
    <name type="scientific">Neobacillus driksii</name>
    <dbReference type="NCBI Taxonomy" id="3035913"/>
    <lineage>
        <taxon>Bacteria</taxon>
        <taxon>Bacillati</taxon>
        <taxon>Bacillota</taxon>
        <taxon>Bacilli</taxon>
        <taxon>Bacillales</taxon>
        <taxon>Bacillaceae</taxon>
        <taxon>Neobacillus</taxon>
    </lineage>
</organism>